<dbReference type="GO" id="GO:0030117">
    <property type="term" value="C:membrane coat"/>
    <property type="evidence" value="ECO:0007669"/>
    <property type="project" value="InterPro"/>
</dbReference>
<gene>
    <name evidence="2" type="ORF">DILT_LOCUS14542</name>
</gene>
<keyword evidence="3" id="KW-1185">Reference proteome</keyword>
<dbReference type="GO" id="GO:0016192">
    <property type="term" value="P:vesicle-mediated transport"/>
    <property type="evidence" value="ECO:0007669"/>
    <property type="project" value="InterPro"/>
</dbReference>
<name>A0A3P7MF97_DIBLA</name>
<dbReference type="Proteomes" id="UP000281553">
    <property type="component" value="Unassembled WGS sequence"/>
</dbReference>
<dbReference type="EMBL" id="UYRU01074743">
    <property type="protein sequence ID" value="VDN24990.1"/>
    <property type="molecule type" value="Genomic_DNA"/>
</dbReference>
<sequence>MNESLNSSHPTLLEKVVHEEVKESVKTGCWFGDAFLFTNSANRLLYFVGGELVTVAHLDRPMYLLGYLASENRVFLSDRDLNVGVQFSFCHFTHLQLRSFFIRKLP</sequence>
<accession>A0A3P7MF97</accession>
<evidence type="ECO:0000313" key="2">
    <source>
        <dbReference type="EMBL" id="VDN24990.1"/>
    </source>
</evidence>
<evidence type="ECO:0000313" key="3">
    <source>
        <dbReference type="Proteomes" id="UP000281553"/>
    </source>
</evidence>
<organism evidence="2 3">
    <name type="scientific">Dibothriocephalus latus</name>
    <name type="common">Fish tapeworm</name>
    <name type="synonym">Diphyllobothrium latum</name>
    <dbReference type="NCBI Taxonomy" id="60516"/>
    <lineage>
        <taxon>Eukaryota</taxon>
        <taxon>Metazoa</taxon>
        <taxon>Spiralia</taxon>
        <taxon>Lophotrochozoa</taxon>
        <taxon>Platyhelminthes</taxon>
        <taxon>Cestoda</taxon>
        <taxon>Eucestoda</taxon>
        <taxon>Diphyllobothriidea</taxon>
        <taxon>Diphyllobothriidae</taxon>
        <taxon>Dibothriocephalus</taxon>
    </lineage>
</organism>
<feature type="domain" description="COPA/B second beta-propeller" evidence="1">
    <location>
        <begin position="17"/>
        <end position="78"/>
    </location>
</feature>
<proteinExistence type="predicted"/>
<reference evidence="2 3" key="1">
    <citation type="submission" date="2018-11" db="EMBL/GenBank/DDBJ databases">
        <authorList>
            <consortium name="Pathogen Informatics"/>
        </authorList>
    </citation>
    <scope>NUCLEOTIDE SEQUENCE [LARGE SCALE GENOMIC DNA]</scope>
</reference>
<dbReference type="AlphaFoldDB" id="A0A3P7MF97"/>
<dbReference type="Pfam" id="PF04053">
    <property type="entry name" value="B-prop_COPA_B_2nd"/>
    <property type="match status" value="1"/>
</dbReference>
<protein>
    <recommendedName>
        <fullName evidence="1">COPA/B second beta-propeller domain-containing protein</fullName>
    </recommendedName>
</protein>
<dbReference type="InterPro" id="IPR006692">
    <property type="entry name" value="Beta-prop_COPA/B_2nd"/>
</dbReference>
<evidence type="ECO:0000259" key="1">
    <source>
        <dbReference type="Pfam" id="PF04053"/>
    </source>
</evidence>
<dbReference type="GO" id="GO:0005198">
    <property type="term" value="F:structural molecule activity"/>
    <property type="evidence" value="ECO:0007669"/>
    <property type="project" value="InterPro"/>
</dbReference>
<dbReference type="GO" id="GO:0006886">
    <property type="term" value="P:intracellular protein transport"/>
    <property type="evidence" value="ECO:0007669"/>
    <property type="project" value="InterPro"/>
</dbReference>
<dbReference type="OrthoDB" id="2150324at2759"/>